<accession>A0ABT7GK95</accession>
<keyword evidence="3" id="KW-1185">Reference proteome</keyword>
<evidence type="ECO:0000259" key="1">
    <source>
        <dbReference type="Pfam" id="PF00535"/>
    </source>
</evidence>
<dbReference type="GO" id="GO:0016757">
    <property type="term" value="F:glycosyltransferase activity"/>
    <property type="evidence" value="ECO:0007669"/>
    <property type="project" value="UniProtKB-KW"/>
</dbReference>
<dbReference type="Proteomes" id="UP001174748">
    <property type="component" value="Unassembled WGS sequence"/>
</dbReference>
<evidence type="ECO:0000313" key="2">
    <source>
        <dbReference type="EMBL" id="MDK5174184.1"/>
    </source>
</evidence>
<organism evidence="2 3">
    <name type="scientific">Serratia nevei</name>
    <dbReference type="NCBI Taxonomy" id="2703794"/>
    <lineage>
        <taxon>Bacteria</taxon>
        <taxon>Pseudomonadati</taxon>
        <taxon>Pseudomonadota</taxon>
        <taxon>Gammaproteobacteria</taxon>
        <taxon>Enterobacterales</taxon>
        <taxon>Yersiniaceae</taxon>
        <taxon>Serratia</taxon>
    </lineage>
</organism>
<dbReference type="SUPFAM" id="SSF53448">
    <property type="entry name" value="Nucleotide-diphospho-sugar transferases"/>
    <property type="match status" value="1"/>
</dbReference>
<sequence length="105" mass="11599">MSAVEHKVPVVASIVLYQHKQEDIQPTIDSLLAEPLVETIVLVDNAGSEWASQLNNPRIAYIKSDFNGGYGHGHNQAMSKYLSKCKYFIICNPDIEFSAGTGFVE</sequence>
<keyword evidence="2" id="KW-0328">Glycosyltransferase</keyword>
<evidence type="ECO:0000313" key="3">
    <source>
        <dbReference type="Proteomes" id="UP001174748"/>
    </source>
</evidence>
<comment type="caution">
    <text evidence="2">The sequence shown here is derived from an EMBL/GenBank/DDBJ whole genome shotgun (WGS) entry which is preliminary data.</text>
</comment>
<reference evidence="2" key="1">
    <citation type="submission" date="2023-01" db="EMBL/GenBank/DDBJ databases">
        <title>Genomic dissection of endemic carbapenem resistance: metallo-beta-lactamase gene dissemination through clonal, plasmid and integron transfer pathways.</title>
        <authorList>
            <person name="Macesic N."/>
        </authorList>
    </citation>
    <scope>NUCLEOTIDE SEQUENCE</scope>
    <source>
        <strain evidence="2">CPO382</strain>
    </source>
</reference>
<protein>
    <submittedName>
        <fullName evidence="2">Glycosyltransferase</fullName>
        <ecNumber evidence="2">2.4.-.-</ecNumber>
    </submittedName>
</protein>
<dbReference type="InterPro" id="IPR001173">
    <property type="entry name" value="Glyco_trans_2-like"/>
</dbReference>
<dbReference type="InterPro" id="IPR029044">
    <property type="entry name" value="Nucleotide-diphossugar_trans"/>
</dbReference>
<feature type="domain" description="Glycosyltransferase 2-like" evidence="1">
    <location>
        <begin position="17"/>
        <end position="98"/>
    </location>
</feature>
<proteinExistence type="predicted"/>
<keyword evidence="2" id="KW-0808">Transferase</keyword>
<gene>
    <name evidence="2" type="ORF">P9921_27580</name>
</gene>
<dbReference type="EC" id="2.4.-.-" evidence="2"/>
<name>A0ABT7GK95_9GAMM</name>
<dbReference type="EMBL" id="JARTOI010000114">
    <property type="protein sequence ID" value="MDK5174184.1"/>
    <property type="molecule type" value="Genomic_DNA"/>
</dbReference>
<dbReference type="Gene3D" id="3.90.550.10">
    <property type="entry name" value="Spore Coat Polysaccharide Biosynthesis Protein SpsA, Chain A"/>
    <property type="match status" value="1"/>
</dbReference>
<dbReference type="Pfam" id="PF00535">
    <property type="entry name" value="Glycos_transf_2"/>
    <property type="match status" value="1"/>
</dbReference>
<dbReference type="RefSeq" id="WP_285098348.1">
    <property type="nucleotide sequence ID" value="NZ_JARTOI010000114.1"/>
</dbReference>